<reference evidence="12" key="1">
    <citation type="submission" date="2022-01" db="EMBL/GenBank/DDBJ databases">
        <authorList>
            <person name="King R."/>
        </authorList>
    </citation>
    <scope>NUCLEOTIDE SEQUENCE</scope>
</reference>
<sequence>MGERDWRPFVYGGVASCVAEFGTFPIDTTKTRLQIQGQKLDKNHAILKYRGMVDCFLKIAKQEGFGALYSGIWPAVLRQATYGTIKFGTYYTLKRMLVVYNDGKESIALNVGCGIVAGAVSSAIANPTDVLKVRMQVAGSNGNTNIGLINCFRDVYTHEGLSGLWRGVNPTAQRAAVIAAIELPVYDFCKSHLLDLLGDKAVNHFISSLIASIGSAIGSTPIDVVRTRLMNQRKLKKCGGPLPSHIYHGTVDCFVQTYRNEGFWAFYKGFIPTLFRMGPWNIIFFLTYEQLKNLY</sequence>
<dbReference type="InterPro" id="IPR023395">
    <property type="entry name" value="MCP_dom_sf"/>
</dbReference>
<evidence type="ECO:0000256" key="8">
    <source>
        <dbReference type="ARBA" id="ARBA00023128"/>
    </source>
</evidence>
<keyword evidence="8" id="KW-0496">Mitochondrion</keyword>
<evidence type="ECO:0000256" key="6">
    <source>
        <dbReference type="ARBA" id="ARBA00022792"/>
    </source>
</evidence>
<dbReference type="InterPro" id="IPR002067">
    <property type="entry name" value="MCP"/>
</dbReference>
<gene>
    <name evidence="12" type="ORF">PHYEVI_LOCUS1386</name>
</gene>
<comment type="subcellular location">
    <subcellularLocation>
        <location evidence="1">Mitochondrion inner membrane</location>
        <topology evidence="1">Multi-pass membrane protein</topology>
    </subcellularLocation>
</comment>
<evidence type="ECO:0000313" key="12">
    <source>
        <dbReference type="EMBL" id="CAG9854926.1"/>
    </source>
</evidence>
<dbReference type="GO" id="GO:0005743">
    <property type="term" value="C:mitochondrial inner membrane"/>
    <property type="evidence" value="ECO:0007669"/>
    <property type="project" value="UniProtKB-SubCell"/>
</dbReference>
<keyword evidence="13" id="KW-1185">Reference proteome</keyword>
<feature type="repeat" description="Solcar" evidence="10">
    <location>
        <begin position="7"/>
        <end position="96"/>
    </location>
</feature>
<dbReference type="PANTHER" id="PTHR45618">
    <property type="entry name" value="MITOCHONDRIAL DICARBOXYLATE CARRIER-RELATED"/>
    <property type="match status" value="1"/>
</dbReference>
<keyword evidence="6" id="KW-0999">Mitochondrion inner membrane</keyword>
<keyword evidence="9 10" id="KW-0472">Membrane</keyword>
<comment type="similarity">
    <text evidence="2 11">Belongs to the mitochondrial carrier (TC 2.A.29) family.</text>
</comment>
<evidence type="ECO:0000256" key="9">
    <source>
        <dbReference type="ARBA" id="ARBA00023136"/>
    </source>
</evidence>
<dbReference type="AlphaFoldDB" id="A0A9N9XI90"/>
<dbReference type="InterPro" id="IPR050391">
    <property type="entry name" value="Mito_Metabolite_Transporter"/>
</dbReference>
<accession>A0A9N9XI90</accession>
<organism evidence="12 13">
    <name type="scientific">Phyllotreta striolata</name>
    <name type="common">Striped flea beetle</name>
    <name type="synonym">Crioceris striolata</name>
    <dbReference type="NCBI Taxonomy" id="444603"/>
    <lineage>
        <taxon>Eukaryota</taxon>
        <taxon>Metazoa</taxon>
        <taxon>Ecdysozoa</taxon>
        <taxon>Arthropoda</taxon>
        <taxon>Hexapoda</taxon>
        <taxon>Insecta</taxon>
        <taxon>Pterygota</taxon>
        <taxon>Neoptera</taxon>
        <taxon>Endopterygota</taxon>
        <taxon>Coleoptera</taxon>
        <taxon>Polyphaga</taxon>
        <taxon>Cucujiformia</taxon>
        <taxon>Chrysomeloidea</taxon>
        <taxon>Chrysomelidae</taxon>
        <taxon>Galerucinae</taxon>
        <taxon>Alticini</taxon>
        <taxon>Phyllotreta</taxon>
    </lineage>
</organism>
<evidence type="ECO:0000256" key="4">
    <source>
        <dbReference type="ARBA" id="ARBA00022692"/>
    </source>
</evidence>
<dbReference type="Gene3D" id="1.50.40.10">
    <property type="entry name" value="Mitochondrial carrier domain"/>
    <property type="match status" value="1"/>
</dbReference>
<dbReference type="PRINTS" id="PR00784">
    <property type="entry name" value="MTUNCOUPLING"/>
</dbReference>
<dbReference type="Pfam" id="PF00153">
    <property type="entry name" value="Mito_carr"/>
    <property type="match status" value="3"/>
</dbReference>
<evidence type="ECO:0000256" key="11">
    <source>
        <dbReference type="RuleBase" id="RU000488"/>
    </source>
</evidence>
<feature type="repeat" description="Solcar" evidence="10">
    <location>
        <begin position="105"/>
        <end position="192"/>
    </location>
</feature>
<keyword evidence="7" id="KW-1133">Transmembrane helix</keyword>
<keyword evidence="3 11" id="KW-0813">Transport</keyword>
<dbReference type="OrthoDB" id="756301at2759"/>
<dbReference type="Proteomes" id="UP001153712">
    <property type="component" value="Chromosome 1"/>
</dbReference>
<evidence type="ECO:0000256" key="10">
    <source>
        <dbReference type="PROSITE-ProRule" id="PRU00282"/>
    </source>
</evidence>
<keyword evidence="4 10" id="KW-0812">Transmembrane</keyword>
<proteinExistence type="inferred from homology"/>
<name>A0A9N9XI90_PHYSR</name>
<dbReference type="InterPro" id="IPR018108">
    <property type="entry name" value="MCP_transmembrane"/>
</dbReference>
<evidence type="ECO:0000256" key="1">
    <source>
        <dbReference type="ARBA" id="ARBA00004448"/>
    </source>
</evidence>
<evidence type="ECO:0000313" key="13">
    <source>
        <dbReference type="Proteomes" id="UP001153712"/>
    </source>
</evidence>
<evidence type="ECO:0000256" key="3">
    <source>
        <dbReference type="ARBA" id="ARBA00022448"/>
    </source>
</evidence>
<evidence type="ECO:0000256" key="2">
    <source>
        <dbReference type="ARBA" id="ARBA00006375"/>
    </source>
</evidence>
<protein>
    <submittedName>
        <fullName evidence="12">Uncharacterized protein</fullName>
    </submittedName>
</protein>
<dbReference type="SUPFAM" id="SSF103506">
    <property type="entry name" value="Mitochondrial carrier"/>
    <property type="match status" value="1"/>
</dbReference>
<dbReference type="FunFam" id="1.50.40.10:FF:000006">
    <property type="entry name" value="brain mitochondrial carrier protein 1 isoform X1"/>
    <property type="match status" value="1"/>
</dbReference>
<dbReference type="EMBL" id="OU900094">
    <property type="protein sequence ID" value="CAG9854926.1"/>
    <property type="molecule type" value="Genomic_DNA"/>
</dbReference>
<dbReference type="PROSITE" id="PS50920">
    <property type="entry name" value="SOLCAR"/>
    <property type="match status" value="3"/>
</dbReference>
<feature type="repeat" description="Solcar" evidence="10">
    <location>
        <begin position="199"/>
        <end position="294"/>
    </location>
</feature>
<evidence type="ECO:0000256" key="5">
    <source>
        <dbReference type="ARBA" id="ARBA00022737"/>
    </source>
</evidence>
<keyword evidence="5" id="KW-0677">Repeat</keyword>
<evidence type="ECO:0000256" key="7">
    <source>
        <dbReference type="ARBA" id="ARBA00022989"/>
    </source>
</evidence>
<dbReference type="GO" id="GO:0055085">
    <property type="term" value="P:transmembrane transport"/>
    <property type="evidence" value="ECO:0007669"/>
    <property type="project" value="InterPro"/>
</dbReference>